<evidence type="ECO:0000256" key="14">
    <source>
        <dbReference type="RuleBase" id="RU000688"/>
    </source>
</evidence>
<dbReference type="GO" id="GO:0008217">
    <property type="term" value="P:regulation of blood pressure"/>
    <property type="evidence" value="ECO:0007669"/>
    <property type="project" value="InterPro"/>
</dbReference>
<dbReference type="VGNC" id="VGNC:17425">
    <property type="gene designation" value="EDNRB"/>
</dbReference>
<keyword evidence="7 16" id="KW-0472">Membrane</keyword>
<evidence type="ECO:0000256" key="4">
    <source>
        <dbReference type="ARBA" id="ARBA00022692"/>
    </source>
</evidence>
<dbReference type="Bgee" id="ENSECAG00000024851">
    <property type="expression patterns" value="Expressed in endometrium and 18 other cell types or tissues"/>
</dbReference>
<dbReference type="FunFam" id="1.20.1070.10:FF:000076">
    <property type="entry name" value="Endothelin receptor type B"/>
    <property type="match status" value="1"/>
</dbReference>
<reference evidence="19" key="2">
    <citation type="submission" date="2025-08" db="UniProtKB">
        <authorList>
            <consortium name="Ensembl"/>
        </authorList>
    </citation>
    <scope>IDENTIFICATION</scope>
    <source>
        <strain evidence="19">Thoroughbred</strain>
    </source>
</reference>
<dbReference type="InterPro" id="IPR017452">
    <property type="entry name" value="GPCR_Rhodpsn_7TM"/>
</dbReference>
<feature type="transmembrane region" description="Helical" evidence="16">
    <location>
        <begin position="218"/>
        <end position="235"/>
    </location>
</feature>
<dbReference type="GO" id="GO:0048484">
    <property type="term" value="P:enteric nervous system development"/>
    <property type="evidence" value="ECO:0007669"/>
    <property type="project" value="InterPro"/>
</dbReference>
<evidence type="ECO:0000256" key="10">
    <source>
        <dbReference type="ARBA" id="ARBA00023170"/>
    </source>
</evidence>
<dbReference type="Proteomes" id="UP000002281">
    <property type="component" value="Chromosome 17"/>
</dbReference>
<dbReference type="InterPro" id="IPR000499">
    <property type="entry name" value="Endthln_rcpt"/>
</dbReference>
<dbReference type="Gene3D" id="1.20.1070.10">
    <property type="entry name" value="Rhodopsin 7-helix transmembrane proteins"/>
    <property type="match status" value="1"/>
</dbReference>
<reference evidence="19" key="3">
    <citation type="submission" date="2025-09" db="UniProtKB">
        <authorList>
            <consortium name="Ensembl"/>
        </authorList>
    </citation>
    <scope>IDENTIFICATION</scope>
    <source>
        <strain evidence="19">Thoroughbred</strain>
    </source>
</reference>
<evidence type="ECO:0000256" key="13">
    <source>
        <dbReference type="ARBA" id="ARBA00032475"/>
    </source>
</evidence>
<keyword evidence="4 14" id="KW-0812">Transmembrane</keyword>
<evidence type="ECO:0000256" key="1">
    <source>
        <dbReference type="ARBA" id="ARBA00004651"/>
    </source>
</evidence>
<keyword evidence="11 14" id="KW-0807">Transducer</keyword>
<feature type="compositionally biased region" description="Polar residues" evidence="15">
    <location>
        <begin position="50"/>
        <end position="69"/>
    </location>
</feature>
<dbReference type="InterPro" id="IPR000276">
    <property type="entry name" value="GPCR_Rhodpsn"/>
</dbReference>
<evidence type="ECO:0000256" key="16">
    <source>
        <dbReference type="SAM" id="Phobius"/>
    </source>
</evidence>
<feature type="region of interest" description="Disordered" evidence="15">
    <location>
        <begin position="30"/>
        <end position="89"/>
    </location>
</feature>
<dbReference type="GO" id="GO:0042310">
    <property type="term" value="P:vasoconstriction"/>
    <property type="evidence" value="ECO:0007669"/>
    <property type="project" value="InterPro"/>
</dbReference>
<dbReference type="PROSITE" id="PS50262">
    <property type="entry name" value="G_PROTEIN_RECEP_F1_2"/>
    <property type="match status" value="1"/>
</dbReference>
<dbReference type="PRINTS" id="PR00571">
    <property type="entry name" value="ENDOTHELINBR"/>
</dbReference>
<evidence type="ECO:0000256" key="6">
    <source>
        <dbReference type="ARBA" id="ARBA00023040"/>
    </source>
</evidence>
<feature type="transmembrane region" description="Helical" evidence="16">
    <location>
        <begin position="180"/>
        <end position="198"/>
    </location>
</feature>
<accession>A0A3Q2I0G2</accession>
<organism evidence="19 20">
    <name type="scientific">Equus caballus</name>
    <name type="common">Horse</name>
    <dbReference type="NCBI Taxonomy" id="9796"/>
    <lineage>
        <taxon>Eukaryota</taxon>
        <taxon>Metazoa</taxon>
        <taxon>Chordata</taxon>
        <taxon>Craniata</taxon>
        <taxon>Vertebrata</taxon>
        <taxon>Euteleostomi</taxon>
        <taxon>Mammalia</taxon>
        <taxon>Eutheria</taxon>
        <taxon>Laurasiatheria</taxon>
        <taxon>Perissodactyla</taxon>
        <taxon>Equidae</taxon>
        <taxon>Equus</taxon>
    </lineage>
</organism>
<comment type="subcellular location">
    <subcellularLocation>
        <location evidence="1">Cell membrane</location>
        <topology evidence="1">Multi-pass membrane protein</topology>
    </subcellularLocation>
</comment>
<evidence type="ECO:0000256" key="9">
    <source>
        <dbReference type="ARBA" id="ARBA00023157"/>
    </source>
</evidence>
<dbReference type="GeneTree" id="ENSGT01150000286932"/>
<keyword evidence="12" id="KW-0449">Lipoprotein</keyword>
<comment type="similarity">
    <text evidence="14">Belongs to the G-protein coupled receptor 1 family.</text>
</comment>
<gene>
    <name evidence="19 21" type="primary">EDNRB</name>
</gene>
<keyword evidence="9" id="KW-1015">Disulfide bond</keyword>
<evidence type="ECO:0000313" key="21">
    <source>
        <dbReference type="VGNC" id="VGNC:17425"/>
    </source>
</evidence>
<protein>
    <recommendedName>
        <fullName evidence="2">Endothelin receptor type B</fullName>
    </recommendedName>
    <alternativeName>
        <fullName evidence="13">Endothelin receptor non-selective type</fullName>
    </alternativeName>
</protein>
<evidence type="ECO:0000256" key="11">
    <source>
        <dbReference type="ARBA" id="ARBA00023224"/>
    </source>
</evidence>
<feature type="transmembrane region" description="Helical" evidence="16">
    <location>
        <begin position="276"/>
        <end position="296"/>
    </location>
</feature>
<proteinExistence type="inferred from homology"/>
<dbReference type="AlphaFoldDB" id="A0A3Q2I0G2"/>
<evidence type="ECO:0000256" key="12">
    <source>
        <dbReference type="ARBA" id="ARBA00023288"/>
    </source>
</evidence>
<name>A0A3Q2I0G2_HORSE</name>
<dbReference type="PROSITE" id="PS00237">
    <property type="entry name" value="G_PROTEIN_RECEP_F1_1"/>
    <property type="match status" value="1"/>
</dbReference>
<evidence type="ECO:0000256" key="3">
    <source>
        <dbReference type="ARBA" id="ARBA00022475"/>
    </source>
</evidence>
<evidence type="ECO:0000256" key="17">
    <source>
        <dbReference type="SAM" id="SignalP"/>
    </source>
</evidence>
<evidence type="ECO:0000256" key="5">
    <source>
        <dbReference type="ARBA" id="ARBA00022989"/>
    </source>
</evidence>
<feature type="domain" description="G-protein coupled receptors family 1 profile" evidence="18">
    <location>
        <begin position="119"/>
        <end position="386"/>
    </location>
</feature>
<feature type="transmembrane region" description="Helical" evidence="16">
    <location>
        <begin position="103"/>
        <end position="127"/>
    </location>
</feature>
<keyword evidence="5 16" id="KW-1133">Transmembrane helix</keyword>
<evidence type="ECO:0000256" key="8">
    <source>
        <dbReference type="ARBA" id="ARBA00023139"/>
    </source>
</evidence>
<feature type="chain" id="PRO_5018689860" description="Endothelin receptor type B" evidence="17">
    <location>
        <begin position="27"/>
        <end position="442"/>
    </location>
</feature>
<feature type="signal peptide" evidence="17">
    <location>
        <begin position="1"/>
        <end position="26"/>
    </location>
</feature>
<dbReference type="Ensembl" id="ENSECAT00000047937.3">
    <property type="protein sequence ID" value="ENSECAP00000039177.1"/>
    <property type="gene ID" value="ENSECAG00000024851.4"/>
</dbReference>
<keyword evidence="3" id="KW-1003">Cell membrane</keyword>
<dbReference type="PANTHER" id="PTHR46099:SF3">
    <property type="entry name" value="ENDOTHELIN RECEPTOR TYPE B"/>
    <property type="match status" value="1"/>
</dbReference>
<dbReference type="PRINTS" id="PR00237">
    <property type="entry name" value="GPCRRHODOPSN"/>
</dbReference>
<dbReference type="GO" id="GO:0004962">
    <property type="term" value="F:endothelin receptor activity"/>
    <property type="evidence" value="ECO:0007669"/>
    <property type="project" value="InterPro"/>
</dbReference>
<dbReference type="InterPro" id="IPR051193">
    <property type="entry name" value="GPCR_endothelin_rcpt"/>
</dbReference>
<evidence type="ECO:0000256" key="2">
    <source>
        <dbReference type="ARBA" id="ARBA00015019"/>
    </source>
</evidence>
<keyword evidence="20" id="KW-1185">Reference proteome</keyword>
<evidence type="ECO:0000313" key="20">
    <source>
        <dbReference type="Proteomes" id="UP000002281"/>
    </source>
</evidence>
<dbReference type="InterPro" id="IPR001112">
    <property type="entry name" value="ETB_rcpt"/>
</dbReference>
<dbReference type="SMART" id="SM01381">
    <property type="entry name" value="7TM_GPCR_Srsx"/>
    <property type="match status" value="1"/>
</dbReference>
<dbReference type="SUPFAM" id="SSF81321">
    <property type="entry name" value="Family A G protein-coupled receptor-like"/>
    <property type="match status" value="1"/>
</dbReference>
<evidence type="ECO:0000313" key="19">
    <source>
        <dbReference type="Ensembl" id="ENSECAP00000039177.1"/>
    </source>
</evidence>
<keyword evidence="10 14" id="KW-0675">Receptor</keyword>
<evidence type="ECO:0000256" key="7">
    <source>
        <dbReference type="ARBA" id="ARBA00023136"/>
    </source>
</evidence>
<keyword evidence="6 14" id="KW-0297">G-protein coupled receptor</keyword>
<reference evidence="19 20" key="1">
    <citation type="journal article" date="2009" name="Science">
        <title>Genome sequence, comparative analysis, and population genetics of the domestic horse.</title>
        <authorList>
            <consortium name="Broad Institute Genome Sequencing Platform"/>
            <consortium name="Broad Institute Whole Genome Assembly Team"/>
            <person name="Wade C.M."/>
            <person name="Giulotto E."/>
            <person name="Sigurdsson S."/>
            <person name="Zoli M."/>
            <person name="Gnerre S."/>
            <person name="Imsland F."/>
            <person name="Lear T.L."/>
            <person name="Adelson D.L."/>
            <person name="Bailey E."/>
            <person name="Bellone R.R."/>
            <person name="Bloecker H."/>
            <person name="Distl O."/>
            <person name="Edgar R.C."/>
            <person name="Garber M."/>
            <person name="Leeb T."/>
            <person name="Mauceli E."/>
            <person name="MacLeod J.N."/>
            <person name="Penedo M.C.T."/>
            <person name="Raison J.M."/>
            <person name="Sharpe T."/>
            <person name="Vogel J."/>
            <person name="Andersson L."/>
            <person name="Antczak D.F."/>
            <person name="Biagi T."/>
            <person name="Binns M.M."/>
            <person name="Chowdhary B.P."/>
            <person name="Coleman S.J."/>
            <person name="Della Valle G."/>
            <person name="Fryc S."/>
            <person name="Guerin G."/>
            <person name="Hasegawa T."/>
            <person name="Hill E.W."/>
            <person name="Jurka J."/>
            <person name="Kiialainen A."/>
            <person name="Lindgren G."/>
            <person name="Liu J."/>
            <person name="Magnani E."/>
            <person name="Mickelson J.R."/>
            <person name="Murray J."/>
            <person name="Nergadze S.G."/>
            <person name="Onofrio R."/>
            <person name="Pedroni S."/>
            <person name="Piras M.F."/>
            <person name="Raudsepp T."/>
            <person name="Rocchi M."/>
            <person name="Roeed K.H."/>
            <person name="Ryder O.A."/>
            <person name="Searle S."/>
            <person name="Skow L."/>
            <person name="Swinburne J.E."/>
            <person name="Syvaenen A.C."/>
            <person name="Tozaki T."/>
            <person name="Valberg S.J."/>
            <person name="Vaudin M."/>
            <person name="White J.R."/>
            <person name="Zody M.C."/>
            <person name="Lander E.S."/>
            <person name="Lindblad-Toh K."/>
        </authorList>
    </citation>
    <scope>NUCLEOTIDE SEQUENCE [LARGE SCALE GENOMIC DNA]</scope>
    <source>
        <strain evidence="19 20">Thoroughbred</strain>
    </source>
</reference>
<feature type="transmembrane region" description="Helical" evidence="16">
    <location>
        <begin position="139"/>
        <end position="160"/>
    </location>
</feature>
<dbReference type="PANTHER" id="PTHR46099">
    <property type="entry name" value="G_PROTEIN_RECEP_F1_2 DOMAIN-CONTAINING PROTEIN"/>
    <property type="match status" value="1"/>
</dbReference>
<evidence type="ECO:0000256" key="15">
    <source>
        <dbReference type="SAM" id="MobiDB-lite"/>
    </source>
</evidence>
<sequence>MQPLPTLCGRVLVALILACGVAGVQGEERRFPPARATPPLLGSEEIMTPPTKTSWPTGSNASVPRSSAPPQMPKAGRTAGAQRRTLPPPPCERTIEIKETFKYINTVVSCLVFVLGIIGNSTLLRIIYKNKCMRNGPNILIASLALGDLLHIIIDIPINVYKLLAEDWPFGVEMCKLVPFIQKASVGITVLSLCALSIDRYRAVASWSRIKGIGVPKWTAVEIVLIWVVSVVLAVPEAVGFDMITADYKGSYLRICLLHPTQKTAFMQFYKNAKDWWLFSFYFCLPLAITAFFYTLMTCEMLRKKSGMQIALNDHLKQQRPVRKSKLLLSVIFFFTKTQKSAKNTCSEQHIFHRHVLGFFYSFLLVLDYIGINMASLNSCINPIALYLVSKRFKNCFKSCLCCWCQSFEEKQSLEDKQSCLKFKANDHGYDNFRSSNKYSSS</sequence>
<dbReference type="Pfam" id="PF00001">
    <property type="entry name" value="7tm_1"/>
    <property type="match status" value="1"/>
</dbReference>
<keyword evidence="17" id="KW-0732">Signal</keyword>
<dbReference type="PRINTS" id="PR00366">
    <property type="entry name" value="ENDOTHELINR"/>
</dbReference>
<evidence type="ECO:0000259" key="18">
    <source>
        <dbReference type="PROSITE" id="PS50262"/>
    </source>
</evidence>
<dbReference type="GO" id="GO:0005886">
    <property type="term" value="C:plasma membrane"/>
    <property type="evidence" value="ECO:0007669"/>
    <property type="project" value="UniProtKB-SubCell"/>
</dbReference>
<keyword evidence="8" id="KW-0564">Palmitate</keyword>